<dbReference type="EMBL" id="QEYD01000001">
    <property type="protein sequence ID" value="PWE31772.1"/>
    <property type="molecule type" value="Genomic_DNA"/>
</dbReference>
<reference evidence="3 4" key="1">
    <citation type="submission" date="2018-05" db="EMBL/GenBank/DDBJ databases">
        <title>Pararhodobacter marina sp. nov., isolated from deep-sea water of the Indian Ocean.</title>
        <authorList>
            <person name="Lai Q.Sr."/>
            <person name="Liu X."/>
            <person name="Shao Z."/>
        </authorList>
    </citation>
    <scope>NUCLEOTIDE SEQUENCE [LARGE SCALE GENOMIC DNA]</scope>
    <source>
        <strain evidence="3 4">CIC4N-9</strain>
    </source>
</reference>
<feature type="transmembrane region" description="Helical" evidence="2">
    <location>
        <begin position="213"/>
        <end position="236"/>
    </location>
</feature>
<proteinExistence type="predicted"/>
<organism evidence="3 4">
    <name type="scientific">Pararhodobacter marinus</name>
    <dbReference type="NCBI Taxonomy" id="2184063"/>
    <lineage>
        <taxon>Bacteria</taxon>
        <taxon>Pseudomonadati</taxon>
        <taxon>Pseudomonadota</taxon>
        <taxon>Alphaproteobacteria</taxon>
        <taxon>Rhodobacterales</taxon>
        <taxon>Paracoccaceae</taxon>
        <taxon>Pararhodobacter</taxon>
    </lineage>
</organism>
<comment type="caution">
    <text evidence="3">The sequence shown here is derived from an EMBL/GenBank/DDBJ whole genome shotgun (WGS) entry which is preliminary data.</text>
</comment>
<keyword evidence="4" id="KW-1185">Reference proteome</keyword>
<accession>A0A2U2CIT2</accession>
<name>A0A2U2CIT2_9RHOB</name>
<feature type="region of interest" description="Disordered" evidence="1">
    <location>
        <begin position="167"/>
        <end position="210"/>
    </location>
</feature>
<gene>
    <name evidence="3" type="ORF">C4N9_01860</name>
</gene>
<evidence type="ECO:0000256" key="1">
    <source>
        <dbReference type="SAM" id="MobiDB-lite"/>
    </source>
</evidence>
<keyword evidence="2" id="KW-0472">Membrane</keyword>
<keyword evidence="2" id="KW-0812">Transmembrane</keyword>
<dbReference type="AlphaFoldDB" id="A0A2U2CIT2"/>
<feature type="compositionally biased region" description="Basic residues" evidence="1">
    <location>
        <begin position="61"/>
        <end position="72"/>
    </location>
</feature>
<keyword evidence="2" id="KW-1133">Transmembrane helix</keyword>
<evidence type="ECO:0000313" key="3">
    <source>
        <dbReference type="EMBL" id="PWE31772.1"/>
    </source>
</evidence>
<dbReference type="GeneID" id="94363624"/>
<evidence type="ECO:0000256" key="2">
    <source>
        <dbReference type="SAM" id="Phobius"/>
    </source>
</evidence>
<evidence type="ECO:0000313" key="4">
    <source>
        <dbReference type="Proteomes" id="UP000244940"/>
    </source>
</evidence>
<dbReference type="Proteomes" id="UP000244940">
    <property type="component" value="Unassembled WGS sequence"/>
</dbReference>
<sequence length="240" mass="24628">MEHADSDLTDPDAAIGAPPARGIRHGKDLQARVGILRNPNAPPAPPPRRAALTGRWPSLRSLRRPSGKRGKAGGKGASEPPDPQAADRTASVANPDGTAARPARASGTRPKDAPSIDIESLMASVAGIGKPERVRAPYSALALGDGGDDERPAPDRKPAILTAAAWLDEDEEEDDDPLGRAFGAALTDGTPWPQGDTPAPPEPAPPAPRRGPLWLGLAVLVLAAAAGSPVVLGLFARFGG</sequence>
<feature type="compositionally biased region" description="Pro residues" evidence="1">
    <location>
        <begin position="198"/>
        <end position="209"/>
    </location>
</feature>
<dbReference type="RefSeq" id="WP_109531573.1">
    <property type="nucleotide sequence ID" value="NZ_QEYD01000001.1"/>
</dbReference>
<feature type="compositionally biased region" description="Acidic residues" evidence="1">
    <location>
        <begin position="167"/>
        <end position="176"/>
    </location>
</feature>
<protein>
    <submittedName>
        <fullName evidence="3">Uncharacterized protein</fullName>
    </submittedName>
</protein>
<feature type="region of interest" description="Disordered" evidence="1">
    <location>
        <begin position="1"/>
        <end position="116"/>
    </location>
</feature>